<evidence type="ECO:0000313" key="2">
    <source>
        <dbReference type="EMBL" id="NOU96210.1"/>
    </source>
</evidence>
<protein>
    <recommendedName>
        <fullName evidence="1">TnsA endonuclease N-terminal domain-containing protein</fullName>
    </recommendedName>
</protein>
<gene>
    <name evidence="2" type="ORF">GC093_23720</name>
</gene>
<accession>A0A972H0A5</accession>
<reference evidence="2" key="1">
    <citation type="submission" date="2019-10" db="EMBL/GenBank/DDBJ databases">
        <title>Description of Paenibacillus glebae sp. nov.</title>
        <authorList>
            <person name="Carlier A."/>
            <person name="Qi S."/>
        </authorList>
    </citation>
    <scope>NUCLEOTIDE SEQUENCE</scope>
    <source>
        <strain evidence="2">LMG 31456</strain>
    </source>
</reference>
<proteinExistence type="predicted"/>
<feature type="domain" description="TnsA endonuclease N-terminal" evidence="1">
    <location>
        <begin position="135"/>
        <end position="214"/>
    </location>
</feature>
<dbReference type="AlphaFoldDB" id="A0A972H0A5"/>
<comment type="caution">
    <text evidence="2">The sequence shown here is derived from an EMBL/GenBank/DDBJ whole genome shotgun (WGS) entry which is preliminary data.</text>
</comment>
<organism evidence="2 3">
    <name type="scientific">Paenibacillus foliorum</name>
    <dbReference type="NCBI Taxonomy" id="2654974"/>
    <lineage>
        <taxon>Bacteria</taxon>
        <taxon>Bacillati</taxon>
        <taxon>Bacillota</taxon>
        <taxon>Bacilli</taxon>
        <taxon>Bacillales</taxon>
        <taxon>Paenibacillaceae</taxon>
        <taxon>Paenibacillus</taxon>
    </lineage>
</organism>
<sequence>MKKLELNHFGIATSRYGEDSHTKLNNTGIGEQNETNIVRPYQRVQFDAHRIDTVFSITFTTVDGVGTRTQGLYKIRGDSIMKEINNPFQFHAIKMTRGLKYGSEYWESYAPKLRRDVCFFSDLEYDHWVLIETDSIIRIYCEQPYKIPYIYNGSLTETVVDMWYLKDGINTFIEVKYFDVLEAENEEGQRARRQIKAQQTWCEENGFHHKVITEKQIRQNPLLLSNKKKILSLIKSGCINEERLRHILDILAENRSFFEINQVIPELKPSEIQLACAWLIYYGKVIHNLDKHPYGNNTQVKIKCPEEN</sequence>
<dbReference type="InterPro" id="IPR014833">
    <property type="entry name" value="TnsA_N"/>
</dbReference>
<keyword evidence="3" id="KW-1185">Reference proteome</keyword>
<dbReference type="Pfam" id="PF08722">
    <property type="entry name" value="Tn7_TnsA-like_N"/>
    <property type="match status" value="1"/>
</dbReference>
<dbReference type="EMBL" id="WHOD01000089">
    <property type="protein sequence ID" value="NOU96210.1"/>
    <property type="molecule type" value="Genomic_DNA"/>
</dbReference>
<dbReference type="Proteomes" id="UP000641588">
    <property type="component" value="Unassembled WGS sequence"/>
</dbReference>
<dbReference type="RefSeq" id="WP_171654446.1">
    <property type="nucleotide sequence ID" value="NZ_WHOD01000089.1"/>
</dbReference>
<evidence type="ECO:0000313" key="3">
    <source>
        <dbReference type="Proteomes" id="UP000641588"/>
    </source>
</evidence>
<evidence type="ECO:0000259" key="1">
    <source>
        <dbReference type="Pfam" id="PF08722"/>
    </source>
</evidence>
<name>A0A972H0A5_9BACL</name>